<evidence type="ECO:0000256" key="3">
    <source>
        <dbReference type="ARBA" id="ARBA00022553"/>
    </source>
</evidence>
<dbReference type="GO" id="GO:0000155">
    <property type="term" value="F:phosphorelay sensor kinase activity"/>
    <property type="evidence" value="ECO:0007669"/>
    <property type="project" value="InterPro"/>
</dbReference>
<proteinExistence type="predicted"/>
<keyword evidence="12" id="KW-1185">Reference proteome</keyword>
<dbReference type="AlphaFoldDB" id="A0A4S4A3B8"/>
<dbReference type="InterPro" id="IPR011006">
    <property type="entry name" value="CheY-like_superfamily"/>
</dbReference>
<evidence type="ECO:0000256" key="8">
    <source>
        <dbReference type="SAM" id="SignalP"/>
    </source>
</evidence>
<dbReference type="Pfam" id="PF00512">
    <property type="entry name" value="HisKA"/>
    <property type="match status" value="1"/>
</dbReference>
<dbReference type="Gene3D" id="3.30.565.10">
    <property type="entry name" value="Histidine kinase-like ATPase, C-terminal domain"/>
    <property type="match status" value="1"/>
</dbReference>
<keyword evidence="5" id="KW-0802">TPR repeat</keyword>
<feature type="transmembrane region" description="Helical" evidence="7">
    <location>
        <begin position="312"/>
        <end position="332"/>
    </location>
</feature>
<keyword evidence="7" id="KW-0812">Transmembrane</keyword>
<dbReference type="Gene3D" id="1.25.40.10">
    <property type="entry name" value="Tetratricopeptide repeat domain"/>
    <property type="match status" value="2"/>
</dbReference>
<dbReference type="PRINTS" id="PR00344">
    <property type="entry name" value="BCTRLSENSOR"/>
</dbReference>
<dbReference type="InterPro" id="IPR001789">
    <property type="entry name" value="Sig_transdc_resp-reg_receiver"/>
</dbReference>
<evidence type="ECO:0000256" key="6">
    <source>
        <dbReference type="SAM" id="Coils"/>
    </source>
</evidence>
<dbReference type="InterPro" id="IPR003661">
    <property type="entry name" value="HisK_dim/P_dom"/>
</dbReference>
<feature type="modified residue" description="4-aspartylphosphate" evidence="4">
    <location>
        <position position="664"/>
    </location>
</feature>
<name>A0A4S4A3B8_9FLAO</name>
<dbReference type="Gene3D" id="1.10.287.130">
    <property type="match status" value="1"/>
</dbReference>
<dbReference type="InterPro" id="IPR036097">
    <property type="entry name" value="HisK_dim/P_sf"/>
</dbReference>
<dbReference type="SUPFAM" id="SSF47384">
    <property type="entry name" value="Homodimeric domain of signal transducing histidine kinase"/>
    <property type="match status" value="1"/>
</dbReference>
<dbReference type="FunFam" id="3.30.565.10:FF:000010">
    <property type="entry name" value="Sensor histidine kinase RcsC"/>
    <property type="match status" value="1"/>
</dbReference>
<keyword evidence="7" id="KW-0472">Membrane</keyword>
<dbReference type="CDD" id="cd00082">
    <property type="entry name" value="HisKA"/>
    <property type="match status" value="1"/>
</dbReference>
<evidence type="ECO:0000256" key="4">
    <source>
        <dbReference type="PROSITE-ProRule" id="PRU00169"/>
    </source>
</evidence>
<dbReference type="SUPFAM" id="SSF52172">
    <property type="entry name" value="CheY-like"/>
    <property type="match status" value="1"/>
</dbReference>
<sequence length="733" mass="84694">MTNKPLRTFLLVLLSSQFAFAQTEEMTRKEISKMIAKASNHMLNLECEKSLIAAKNALNEAYQINDKVLIAKAYNIIGLNHEEFSDFKKAVQYYEKGLRYANQTNNDTIKDWLHNNLASAYCYHKLDFEKGIEHYKIGLYYSEKLKDSTEIIYTRLNIASAYFEIKKYEEGFKYLVGLEKQIQKGNALEAQISLNSLLGSYYTHSNNFVKAEAFYKTALELCKKNKVEFLQTNACDLYKEFSQYYFKIKDFENAYFYLEKYTATKEQIYNEERINEVKKAGSQIELDEYKRLVSQIESEKQLQARSLQQSRIIVVLFIITLIFLLLFLFSLYKNNEIRKKINNELKIANKQLKEAKDQAEEVSQLKSQFISTISHELRTPLYGVVGITDIITDEHKELSESSYLKSLKFSAKYLLSLVNDILQVYKIDENKIKLENSAFNIIEDLHLVTDSLMFLAEKNKNRLLLEVDEDIPPLLIGDRVRLSQIFMNLIGNALKFTHKGRVKITAQIEKIEGTIYYIKFEVIDNGIGIAEEDQEKVFEKFVQIERKEDDYQGTGLGLPIVKQLVTLFNGEISIKSKENVGTTMTVVIGFDSDPKQIKYYTDNLEVEYALEQNYRVLVVEDNKINQIVTKKILDDNNFPNVIVDNGFNALDLLQKETFDVVLMDINMPAINGFETTKRIRELGITIPVIALTAFDKQEISEQVYAADMNGIIIKPFEPKQLCKMIVQLCGTNT</sequence>
<dbReference type="CDD" id="cd16922">
    <property type="entry name" value="HATPase_EvgS-ArcB-TorS-like"/>
    <property type="match status" value="1"/>
</dbReference>
<dbReference type="EC" id="2.7.13.3" evidence="2"/>
<keyword evidence="6" id="KW-0175">Coiled coil</keyword>
<dbReference type="OrthoDB" id="4457677at2"/>
<evidence type="ECO:0000256" key="7">
    <source>
        <dbReference type="SAM" id="Phobius"/>
    </source>
</evidence>
<feature type="domain" description="Histidine kinase" evidence="9">
    <location>
        <begin position="372"/>
        <end position="592"/>
    </location>
</feature>
<organism evidence="11 12">
    <name type="scientific">Flavobacterium supellecticarium</name>
    <dbReference type="NCBI Taxonomy" id="2565924"/>
    <lineage>
        <taxon>Bacteria</taxon>
        <taxon>Pseudomonadati</taxon>
        <taxon>Bacteroidota</taxon>
        <taxon>Flavobacteriia</taxon>
        <taxon>Flavobacteriales</taxon>
        <taxon>Flavobacteriaceae</taxon>
        <taxon>Flavobacterium</taxon>
    </lineage>
</organism>
<dbReference type="Pfam" id="PF02518">
    <property type="entry name" value="HATPase_c"/>
    <property type="match status" value="1"/>
</dbReference>
<evidence type="ECO:0000256" key="1">
    <source>
        <dbReference type="ARBA" id="ARBA00000085"/>
    </source>
</evidence>
<dbReference type="PANTHER" id="PTHR45339">
    <property type="entry name" value="HYBRID SIGNAL TRANSDUCTION HISTIDINE KINASE J"/>
    <property type="match status" value="1"/>
</dbReference>
<dbReference type="SMART" id="SM00387">
    <property type="entry name" value="HATPase_c"/>
    <property type="match status" value="1"/>
</dbReference>
<feature type="chain" id="PRO_5020756290" description="histidine kinase" evidence="8">
    <location>
        <begin position="22"/>
        <end position="733"/>
    </location>
</feature>
<dbReference type="InterPro" id="IPR019734">
    <property type="entry name" value="TPR_rpt"/>
</dbReference>
<dbReference type="InterPro" id="IPR036890">
    <property type="entry name" value="HATPase_C_sf"/>
</dbReference>
<evidence type="ECO:0000256" key="2">
    <source>
        <dbReference type="ARBA" id="ARBA00012438"/>
    </source>
</evidence>
<dbReference type="SMART" id="SM00448">
    <property type="entry name" value="REC"/>
    <property type="match status" value="1"/>
</dbReference>
<dbReference type="PANTHER" id="PTHR45339:SF5">
    <property type="entry name" value="HISTIDINE KINASE"/>
    <property type="match status" value="1"/>
</dbReference>
<comment type="caution">
    <text evidence="11">The sequence shown here is derived from an EMBL/GenBank/DDBJ whole genome shotgun (WGS) entry which is preliminary data.</text>
</comment>
<dbReference type="Gene3D" id="3.40.50.2300">
    <property type="match status" value="1"/>
</dbReference>
<dbReference type="PROSITE" id="PS50110">
    <property type="entry name" value="RESPONSE_REGULATORY"/>
    <property type="match status" value="1"/>
</dbReference>
<reference evidence="11 12" key="1">
    <citation type="submission" date="2019-04" db="EMBL/GenBank/DDBJ databases">
        <title>Flavobacterium sp. nov. isolated from construction timber.</title>
        <authorList>
            <person name="Lin S.-Y."/>
            <person name="Chang C.-T."/>
            <person name="Young C.-C."/>
        </authorList>
    </citation>
    <scope>NUCLEOTIDE SEQUENCE [LARGE SCALE GENOMIC DNA]</scope>
    <source>
        <strain evidence="11 12">CC-CTC003</strain>
    </source>
</reference>
<gene>
    <name evidence="11" type="ORF">E6C50_01465</name>
</gene>
<dbReference type="PROSITE" id="PS50005">
    <property type="entry name" value="TPR"/>
    <property type="match status" value="1"/>
</dbReference>
<dbReference type="SMART" id="SM00028">
    <property type="entry name" value="TPR"/>
    <property type="match status" value="2"/>
</dbReference>
<protein>
    <recommendedName>
        <fullName evidence="2">histidine kinase</fullName>
        <ecNumber evidence="2">2.7.13.3</ecNumber>
    </recommendedName>
</protein>
<evidence type="ECO:0000259" key="9">
    <source>
        <dbReference type="PROSITE" id="PS50109"/>
    </source>
</evidence>
<keyword evidence="3 4" id="KW-0597">Phosphoprotein</keyword>
<feature type="signal peptide" evidence="8">
    <location>
        <begin position="1"/>
        <end position="21"/>
    </location>
</feature>
<feature type="domain" description="Response regulatory" evidence="10">
    <location>
        <begin position="615"/>
        <end position="729"/>
    </location>
</feature>
<dbReference type="CDD" id="cd17546">
    <property type="entry name" value="REC_hyHK_CKI1_RcsC-like"/>
    <property type="match status" value="1"/>
</dbReference>
<keyword evidence="7" id="KW-1133">Transmembrane helix</keyword>
<keyword evidence="8" id="KW-0732">Signal</keyword>
<dbReference type="RefSeq" id="WP_136401427.1">
    <property type="nucleotide sequence ID" value="NZ_SSNZ01000001.1"/>
</dbReference>
<dbReference type="Proteomes" id="UP000307507">
    <property type="component" value="Unassembled WGS sequence"/>
</dbReference>
<dbReference type="SUPFAM" id="SSF55874">
    <property type="entry name" value="ATPase domain of HSP90 chaperone/DNA topoisomerase II/histidine kinase"/>
    <property type="match status" value="1"/>
</dbReference>
<comment type="catalytic activity">
    <reaction evidence="1">
        <text>ATP + protein L-histidine = ADP + protein N-phospho-L-histidine.</text>
        <dbReference type="EC" id="2.7.13.3"/>
    </reaction>
</comment>
<feature type="repeat" description="TPR" evidence="5">
    <location>
        <begin position="71"/>
        <end position="104"/>
    </location>
</feature>
<dbReference type="Pfam" id="PF00072">
    <property type="entry name" value="Response_reg"/>
    <property type="match status" value="1"/>
</dbReference>
<accession>A0A4S4A3B8</accession>
<dbReference type="InterPro" id="IPR011990">
    <property type="entry name" value="TPR-like_helical_dom_sf"/>
</dbReference>
<dbReference type="SMART" id="SM00388">
    <property type="entry name" value="HisKA"/>
    <property type="match status" value="1"/>
</dbReference>
<evidence type="ECO:0000256" key="5">
    <source>
        <dbReference type="PROSITE-ProRule" id="PRU00339"/>
    </source>
</evidence>
<evidence type="ECO:0000259" key="10">
    <source>
        <dbReference type="PROSITE" id="PS50110"/>
    </source>
</evidence>
<feature type="coiled-coil region" evidence="6">
    <location>
        <begin position="338"/>
        <end position="368"/>
    </location>
</feature>
<evidence type="ECO:0000313" key="11">
    <source>
        <dbReference type="EMBL" id="THF52902.1"/>
    </source>
</evidence>
<dbReference type="EMBL" id="SSNZ01000001">
    <property type="protein sequence ID" value="THF52902.1"/>
    <property type="molecule type" value="Genomic_DNA"/>
</dbReference>
<dbReference type="InterPro" id="IPR005467">
    <property type="entry name" value="His_kinase_dom"/>
</dbReference>
<dbReference type="InterPro" id="IPR004358">
    <property type="entry name" value="Sig_transdc_His_kin-like_C"/>
</dbReference>
<dbReference type="PROSITE" id="PS50109">
    <property type="entry name" value="HIS_KIN"/>
    <property type="match status" value="1"/>
</dbReference>
<dbReference type="SUPFAM" id="SSF48452">
    <property type="entry name" value="TPR-like"/>
    <property type="match status" value="2"/>
</dbReference>
<evidence type="ECO:0000313" key="12">
    <source>
        <dbReference type="Proteomes" id="UP000307507"/>
    </source>
</evidence>
<dbReference type="InterPro" id="IPR003594">
    <property type="entry name" value="HATPase_dom"/>
</dbReference>